<dbReference type="InterPro" id="IPR036116">
    <property type="entry name" value="FN3_sf"/>
</dbReference>
<dbReference type="InterPro" id="IPR015373">
    <property type="entry name" value="Interferon/interleukin_rcp_dom"/>
</dbReference>
<dbReference type="PROSITE" id="PS50853">
    <property type="entry name" value="FN3"/>
    <property type="match status" value="1"/>
</dbReference>
<name>A0A8C5MGY1_9ANUR</name>
<reference evidence="5" key="1">
    <citation type="submission" date="2025-08" db="UniProtKB">
        <authorList>
            <consortium name="Ensembl"/>
        </authorList>
    </citation>
    <scope>IDENTIFICATION</scope>
</reference>
<evidence type="ECO:0000256" key="2">
    <source>
        <dbReference type="SAM" id="Phobius"/>
    </source>
</evidence>
<dbReference type="AlphaFoldDB" id="A0A8C5MGY1"/>
<keyword evidence="6" id="KW-1185">Reference proteome</keyword>
<dbReference type="InterPro" id="IPR050650">
    <property type="entry name" value="Type-II_Cytokine-TF_Rcpt"/>
</dbReference>
<keyword evidence="2" id="KW-0472">Membrane</keyword>
<dbReference type="Ensembl" id="ENSLLET00000013392.1">
    <property type="protein sequence ID" value="ENSLLEP00000012893.1"/>
    <property type="gene ID" value="ENSLLEG00000008141.1"/>
</dbReference>
<dbReference type="GO" id="GO:0005886">
    <property type="term" value="C:plasma membrane"/>
    <property type="evidence" value="ECO:0007669"/>
    <property type="project" value="TreeGrafter"/>
</dbReference>
<keyword evidence="2" id="KW-0812">Transmembrane</keyword>
<keyword evidence="3" id="KW-0732">Signal</keyword>
<reference evidence="5" key="2">
    <citation type="submission" date="2025-09" db="UniProtKB">
        <authorList>
            <consortium name="Ensembl"/>
        </authorList>
    </citation>
    <scope>IDENTIFICATION</scope>
</reference>
<keyword evidence="2" id="KW-1133">Transmembrane helix</keyword>
<dbReference type="InterPro" id="IPR003961">
    <property type="entry name" value="FN3_dom"/>
</dbReference>
<feature type="domain" description="Fibronectin type-III" evidence="4">
    <location>
        <begin position="126"/>
        <end position="226"/>
    </location>
</feature>
<dbReference type="CDD" id="cd00063">
    <property type="entry name" value="FN3"/>
    <property type="match status" value="1"/>
</dbReference>
<proteinExistence type="predicted"/>
<accession>A0A8C5MGY1</accession>
<organism evidence="5 6">
    <name type="scientific">Leptobrachium leishanense</name>
    <name type="common">Leishan spiny toad</name>
    <dbReference type="NCBI Taxonomy" id="445787"/>
    <lineage>
        <taxon>Eukaryota</taxon>
        <taxon>Metazoa</taxon>
        <taxon>Chordata</taxon>
        <taxon>Craniata</taxon>
        <taxon>Vertebrata</taxon>
        <taxon>Euteleostomi</taxon>
        <taxon>Amphibia</taxon>
        <taxon>Batrachia</taxon>
        <taxon>Anura</taxon>
        <taxon>Pelobatoidea</taxon>
        <taxon>Megophryidae</taxon>
        <taxon>Leptobrachium</taxon>
    </lineage>
</organism>
<dbReference type="Proteomes" id="UP000694569">
    <property type="component" value="Unplaced"/>
</dbReference>
<dbReference type="GO" id="GO:0004896">
    <property type="term" value="F:cytokine receptor activity"/>
    <property type="evidence" value="ECO:0007669"/>
    <property type="project" value="TreeGrafter"/>
</dbReference>
<dbReference type="Pfam" id="PF01108">
    <property type="entry name" value="Tissue_fac"/>
    <property type="match status" value="1"/>
</dbReference>
<dbReference type="Pfam" id="PF09294">
    <property type="entry name" value="Interfer-bind"/>
    <property type="match status" value="1"/>
</dbReference>
<dbReference type="Gene3D" id="2.60.40.10">
    <property type="entry name" value="Immunoglobulins"/>
    <property type="match status" value="1"/>
</dbReference>
<dbReference type="GeneTree" id="ENSGT00940000157314"/>
<feature type="region of interest" description="Disordered" evidence="1">
    <location>
        <begin position="454"/>
        <end position="486"/>
    </location>
</feature>
<dbReference type="InterPro" id="IPR013783">
    <property type="entry name" value="Ig-like_fold"/>
</dbReference>
<dbReference type="PANTHER" id="PTHR20859">
    <property type="entry name" value="INTERFERON/INTERLEUKIN RECEPTOR"/>
    <property type="match status" value="1"/>
</dbReference>
<evidence type="ECO:0000259" key="4">
    <source>
        <dbReference type="PROSITE" id="PS50853"/>
    </source>
</evidence>
<feature type="region of interest" description="Disordered" evidence="1">
    <location>
        <begin position="330"/>
        <end position="369"/>
    </location>
</feature>
<evidence type="ECO:0000256" key="1">
    <source>
        <dbReference type="SAM" id="MobiDB-lite"/>
    </source>
</evidence>
<dbReference type="SUPFAM" id="SSF49265">
    <property type="entry name" value="Fibronectin type III"/>
    <property type="match status" value="2"/>
</dbReference>
<feature type="compositionally biased region" description="Low complexity" evidence="1">
    <location>
        <begin position="331"/>
        <end position="353"/>
    </location>
</feature>
<dbReference type="PANTHER" id="PTHR20859:SF84">
    <property type="entry name" value="INTERFERON ALPHA_BETA RECEPTOR 2"/>
    <property type="match status" value="1"/>
</dbReference>
<protein>
    <recommendedName>
        <fullName evidence="4">Fibronectin type-III domain-containing protein</fullName>
    </recommendedName>
</protein>
<evidence type="ECO:0000313" key="6">
    <source>
        <dbReference type="Proteomes" id="UP000694569"/>
    </source>
</evidence>
<sequence>MASVLNALYYLLLLVFSSALQTPSNVQLVSENFRHIMTWEENNTNASVFYNVTYTTYGKQIAVSECTNVTNQQCDLTGYFTDTFRQYTANVQSFTHDAVSNVSLSVHLRPIMNTLLGPPIVRVTAGPEFINITLNPPTSHLKSPDKKHNISMQDVYPILIYNIKLFQSNLIIKTLEEFVSLENENVSITNLQPHTTYCVSVTVSSSNNANRRGIPSALQCVTTQAITRNTGNRKTWIAMCIVGVFIVIFILTVLCGLDCMGFICIRKNLPSALILLPESASTCHKHTEFHNPEYLTPIKSISQEGASVHTEDHDECRPHYIQGTHLLIGQSDSSSTSNSTSLPPATSSSAESSGQEFGPLDENMMPEEPAPDMIMTMRNVPNICYQENALKNIKTILIQSNEATNINFNSVALGDPDAIWKSLKMVMSPVESQETMTTSHGPVTSPDISDTFFLDPGKNSPEEEELLDHSDYSDTEEAFASDYLKR</sequence>
<evidence type="ECO:0000256" key="3">
    <source>
        <dbReference type="SAM" id="SignalP"/>
    </source>
</evidence>
<dbReference type="OrthoDB" id="8947665at2759"/>
<feature type="chain" id="PRO_5034785651" description="Fibronectin type-III domain-containing protein" evidence="3">
    <location>
        <begin position="20"/>
        <end position="486"/>
    </location>
</feature>
<feature type="signal peptide" evidence="3">
    <location>
        <begin position="1"/>
        <end position="19"/>
    </location>
</feature>
<evidence type="ECO:0000313" key="5">
    <source>
        <dbReference type="Ensembl" id="ENSLLEP00000012893.1"/>
    </source>
</evidence>
<feature type="transmembrane region" description="Helical" evidence="2">
    <location>
        <begin position="236"/>
        <end position="257"/>
    </location>
</feature>